<protein>
    <submittedName>
        <fullName evidence="2 3">Uncharacterized protein</fullName>
    </submittedName>
</protein>
<dbReference type="VEuPathDB" id="VectorBase:ISCW006118"/>
<dbReference type="EMBL" id="DS747560">
    <property type="protein sequence ID" value="EEC07803.1"/>
    <property type="molecule type" value="Genomic_DNA"/>
</dbReference>
<dbReference type="HOGENOM" id="CLU_3038339_0_0_1"/>
<evidence type="ECO:0000313" key="4">
    <source>
        <dbReference type="Proteomes" id="UP000001555"/>
    </source>
</evidence>
<feature type="non-terminal residue" evidence="2">
    <location>
        <position position="55"/>
    </location>
</feature>
<keyword evidence="4" id="KW-1185">Reference proteome</keyword>
<organism evidence="2">
    <name type="scientific">Ixodes scapularis</name>
    <name type="common">Black-legged tick</name>
    <name type="synonym">Deer tick</name>
    <dbReference type="NCBI Taxonomy" id="6945"/>
    <lineage>
        <taxon>Eukaryota</taxon>
        <taxon>Metazoa</taxon>
        <taxon>Ecdysozoa</taxon>
        <taxon>Arthropoda</taxon>
        <taxon>Chelicerata</taxon>
        <taxon>Arachnida</taxon>
        <taxon>Acari</taxon>
        <taxon>Parasitiformes</taxon>
        <taxon>Ixodida</taxon>
        <taxon>Ixodoidea</taxon>
        <taxon>Ixodidae</taxon>
        <taxon>Ixodinae</taxon>
        <taxon>Ixodes</taxon>
    </lineage>
</organism>
<accession>B7PMI1</accession>
<dbReference type="InParanoid" id="B7PMI1"/>
<proteinExistence type="predicted"/>
<dbReference type="EnsemblMetazoa" id="ISCW006118-RA">
    <property type="protein sequence ID" value="ISCW006118-PA"/>
    <property type="gene ID" value="ISCW006118"/>
</dbReference>
<dbReference type="VEuPathDB" id="VectorBase:ISCI006118"/>
<feature type="compositionally biased region" description="Polar residues" evidence="1">
    <location>
        <begin position="1"/>
        <end position="12"/>
    </location>
</feature>
<evidence type="ECO:0000313" key="3">
    <source>
        <dbReference type="EnsemblMetazoa" id="ISCW006118-PA"/>
    </source>
</evidence>
<feature type="non-terminal residue" evidence="2">
    <location>
        <position position="1"/>
    </location>
</feature>
<reference evidence="2 4" key="1">
    <citation type="submission" date="2008-03" db="EMBL/GenBank/DDBJ databases">
        <title>Annotation of Ixodes scapularis.</title>
        <authorList>
            <consortium name="Ixodes scapularis Genome Project Consortium"/>
            <person name="Caler E."/>
            <person name="Hannick L.I."/>
            <person name="Bidwell S."/>
            <person name="Joardar V."/>
            <person name="Thiagarajan M."/>
            <person name="Amedeo P."/>
            <person name="Galinsky K.J."/>
            <person name="Schobel S."/>
            <person name="Inman J."/>
            <person name="Hostetler J."/>
            <person name="Miller J."/>
            <person name="Hammond M."/>
            <person name="Megy K."/>
            <person name="Lawson D."/>
            <person name="Kodira C."/>
            <person name="Sutton G."/>
            <person name="Meyer J."/>
            <person name="Hill C.A."/>
            <person name="Birren B."/>
            <person name="Nene V."/>
            <person name="Collins F."/>
            <person name="Alarcon-Chaidez F."/>
            <person name="Wikel S."/>
            <person name="Strausberg R."/>
        </authorList>
    </citation>
    <scope>NUCLEOTIDE SEQUENCE [LARGE SCALE GENOMIC DNA]</scope>
    <source>
        <strain evidence="4">Wikel</strain>
        <strain evidence="2">Wikel colony</strain>
    </source>
</reference>
<gene>
    <name evidence="2" type="ORF">IscW_ISCW006118</name>
</gene>
<evidence type="ECO:0000256" key="1">
    <source>
        <dbReference type="SAM" id="MobiDB-lite"/>
    </source>
</evidence>
<feature type="region of interest" description="Disordered" evidence="1">
    <location>
        <begin position="1"/>
        <end position="27"/>
    </location>
</feature>
<dbReference type="AlphaFoldDB" id="B7PMI1"/>
<name>B7PMI1_IXOSC</name>
<dbReference type="Proteomes" id="UP000001555">
    <property type="component" value="Unassembled WGS sequence"/>
</dbReference>
<sequence>AGCSILRSTSIGAPSRAKHQTRSSPSGHLWQDMWHVFTTMPTPSTPDASMETWGR</sequence>
<dbReference type="PaxDb" id="6945-B7PMI1"/>
<evidence type="ECO:0000313" key="2">
    <source>
        <dbReference type="EMBL" id="EEC07803.1"/>
    </source>
</evidence>
<dbReference type="EMBL" id="ABJB011136193">
    <property type="status" value="NOT_ANNOTATED_CDS"/>
    <property type="molecule type" value="Genomic_DNA"/>
</dbReference>
<reference evidence="3" key="2">
    <citation type="submission" date="2020-05" db="UniProtKB">
        <authorList>
            <consortium name="EnsemblMetazoa"/>
        </authorList>
    </citation>
    <scope>IDENTIFICATION</scope>
    <source>
        <strain evidence="3">wikel</strain>
    </source>
</reference>